<accession>A0A1T4S5K6</accession>
<evidence type="ECO:0008006" key="3">
    <source>
        <dbReference type="Google" id="ProtNLM"/>
    </source>
</evidence>
<name>A0A1T4S5K6_9BACT</name>
<reference evidence="1 2" key="1">
    <citation type="submission" date="2017-02" db="EMBL/GenBank/DDBJ databases">
        <authorList>
            <person name="Peterson S.W."/>
        </authorList>
    </citation>
    <scope>NUCLEOTIDE SEQUENCE [LARGE SCALE GENOMIC DNA]</scope>
    <source>
        <strain evidence="1 2">ATCC 43854</strain>
    </source>
</reference>
<dbReference type="STRING" id="28122.SAMN02745108_02980"/>
<sequence>MTIVSLLLSERNTQSPIRDPKDLYLLTLAETIDAAYIVSGDKDLLELQQHKQTKIVKLADFRNMMQ</sequence>
<dbReference type="AlphaFoldDB" id="A0A1T4S5K6"/>
<dbReference type="Proteomes" id="UP000190449">
    <property type="component" value="Unassembled WGS sequence"/>
</dbReference>
<organism evidence="1 2">
    <name type="scientific">Fibrobacter intestinalis</name>
    <dbReference type="NCBI Taxonomy" id="28122"/>
    <lineage>
        <taxon>Bacteria</taxon>
        <taxon>Pseudomonadati</taxon>
        <taxon>Fibrobacterota</taxon>
        <taxon>Fibrobacteria</taxon>
        <taxon>Fibrobacterales</taxon>
        <taxon>Fibrobacteraceae</taxon>
        <taxon>Fibrobacter</taxon>
    </lineage>
</organism>
<evidence type="ECO:0000313" key="2">
    <source>
        <dbReference type="Proteomes" id="UP000190449"/>
    </source>
</evidence>
<dbReference type="EMBL" id="FUWU01000111">
    <property type="protein sequence ID" value="SKA23539.1"/>
    <property type="molecule type" value="Genomic_DNA"/>
</dbReference>
<evidence type="ECO:0000313" key="1">
    <source>
        <dbReference type="EMBL" id="SKA23539.1"/>
    </source>
</evidence>
<protein>
    <recommendedName>
        <fullName evidence="3">Toxin-antitoxin system toxin component, PIN family</fullName>
    </recommendedName>
</protein>
<proteinExistence type="predicted"/>
<gene>
    <name evidence="1" type="ORF">SAMN02745108_02980</name>
</gene>